<dbReference type="Pfam" id="PF00043">
    <property type="entry name" value="GST_C"/>
    <property type="match status" value="1"/>
</dbReference>
<dbReference type="Pfam" id="PF02798">
    <property type="entry name" value="GST_N"/>
    <property type="match status" value="1"/>
</dbReference>
<dbReference type="InterPro" id="IPR004046">
    <property type="entry name" value="GST_C"/>
</dbReference>
<organism evidence="4 5">
    <name type="scientific">Nostoc flagelliforme FACHB-838</name>
    <dbReference type="NCBI Taxonomy" id="2692904"/>
    <lineage>
        <taxon>Bacteria</taxon>
        <taxon>Bacillati</taxon>
        <taxon>Cyanobacteriota</taxon>
        <taxon>Cyanophyceae</taxon>
        <taxon>Nostocales</taxon>
        <taxon>Nostocaceae</taxon>
        <taxon>Nostoc</taxon>
    </lineage>
</organism>
<dbReference type="InterPro" id="IPR010987">
    <property type="entry name" value="Glutathione-S-Trfase_C-like"/>
</dbReference>
<feature type="domain" description="GST N-terminal" evidence="2">
    <location>
        <begin position="1"/>
        <end position="87"/>
    </location>
</feature>
<feature type="domain" description="GST C-terminal" evidence="3">
    <location>
        <begin position="90"/>
        <end position="218"/>
    </location>
</feature>
<dbReference type="PANTHER" id="PTHR44051:SF19">
    <property type="entry name" value="DISULFIDE-BOND OXIDOREDUCTASE YFCG"/>
    <property type="match status" value="1"/>
</dbReference>
<dbReference type="SUPFAM" id="SSF47616">
    <property type="entry name" value="GST C-terminal domain-like"/>
    <property type="match status" value="1"/>
</dbReference>
<dbReference type="CDD" id="cd03048">
    <property type="entry name" value="GST_N_Ure2p_like"/>
    <property type="match status" value="1"/>
</dbReference>
<accession>A0ABR8DVX8</accession>
<dbReference type="SUPFAM" id="SSF52833">
    <property type="entry name" value="Thioredoxin-like"/>
    <property type="match status" value="1"/>
</dbReference>
<dbReference type="Gene3D" id="3.40.30.10">
    <property type="entry name" value="Glutaredoxin"/>
    <property type="match status" value="1"/>
</dbReference>
<gene>
    <name evidence="4" type="ORF">H6G97_30410</name>
</gene>
<proteinExistence type="inferred from homology"/>
<keyword evidence="5" id="KW-1185">Reference proteome</keyword>
<evidence type="ECO:0000259" key="3">
    <source>
        <dbReference type="PROSITE" id="PS50405"/>
    </source>
</evidence>
<dbReference type="SFLD" id="SFLDG01151">
    <property type="entry name" value="Main.2:_Nu-like"/>
    <property type="match status" value="1"/>
</dbReference>
<sequence>MIDLYFWPTPNGYKPLIFLEESALAYQIKPVNIMRGDQFEPNFLAVALNNRIPAIVDYAPTDADQPFALFESGSILIYLAEKTGQFLSSDLRNRHQTIQWLMWQMGGVGPMMGQANHFIQYAPEDIPYGKKRYGDEVKRLFGVMEKQLSDQDYLTGNYSIADMACYPWIKFSDLINIQLSDFPRVAEWVARITERPAVKRAYEVGEPIKGEQQMDDEARRLLFGVKPQKT</sequence>
<protein>
    <submittedName>
        <fullName evidence="4">Glutathione S-transferase family protein</fullName>
    </submittedName>
</protein>
<dbReference type="InterPro" id="IPR036282">
    <property type="entry name" value="Glutathione-S-Trfase_C_sf"/>
</dbReference>
<comment type="caution">
    <text evidence="4">The sequence shown here is derived from an EMBL/GenBank/DDBJ whole genome shotgun (WGS) entry which is preliminary data.</text>
</comment>
<evidence type="ECO:0000256" key="1">
    <source>
        <dbReference type="RuleBase" id="RU003494"/>
    </source>
</evidence>
<evidence type="ECO:0000259" key="2">
    <source>
        <dbReference type="PROSITE" id="PS50404"/>
    </source>
</evidence>
<dbReference type="CDD" id="cd10291">
    <property type="entry name" value="GST_C_YfcG_like"/>
    <property type="match status" value="1"/>
</dbReference>
<dbReference type="InterPro" id="IPR040079">
    <property type="entry name" value="Glutathione_S-Trfase"/>
</dbReference>
<comment type="similarity">
    <text evidence="1">Belongs to the GST superfamily.</text>
</comment>
<reference evidence="4 5" key="1">
    <citation type="journal article" date="2020" name="ISME J.">
        <title>Comparative genomics reveals insights into cyanobacterial evolution and habitat adaptation.</title>
        <authorList>
            <person name="Chen M.Y."/>
            <person name="Teng W.K."/>
            <person name="Zhao L."/>
            <person name="Hu C.X."/>
            <person name="Zhou Y.K."/>
            <person name="Han B.P."/>
            <person name="Song L.R."/>
            <person name="Shu W.S."/>
        </authorList>
    </citation>
    <scope>NUCLEOTIDE SEQUENCE [LARGE SCALE GENOMIC DNA]</scope>
    <source>
        <strain evidence="4 5">FACHB-838</strain>
    </source>
</reference>
<evidence type="ECO:0000313" key="5">
    <source>
        <dbReference type="Proteomes" id="UP000623440"/>
    </source>
</evidence>
<name>A0ABR8DVX8_9NOSO</name>
<dbReference type="RefSeq" id="WP_190944193.1">
    <property type="nucleotide sequence ID" value="NZ_JACJSI010000106.1"/>
</dbReference>
<dbReference type="EMBL" id="JACJSI010000106">
    <property type="protein sequence ID" value="MBD2533632.1"/>
    <property type="molecule type" value="Genomic_DNA"/>
</dbReference>
<dbReference type="InterPro" id="IPR004045">
    <property type="entry name" value="Glutathione_S-Trfase_N"/>
</dbReference>
<dbReference type="PROSITE" id="PS50404">
    <property type="entry name" value="GST_NTER"/>
    <property type="match status" value="1"/>
</dbReference>
<dbReference type="InterPro" id="IPR036249">
    <property type="entry name" value="Thioredoxin-like_sf"/>
</dbReference>
<dbReference type="SFLD" id="SFLDG00358">
    <property type="entry name" value="Main_(cytGST)"/>
    <property type="match status" value="1"/>
</dbReference>
<dbReference type="SFLD" id="SFLDS00019">
    <property type="entry name" value="Glutathione_Transferase_(cytos"/>
    <property type="match status" value="1"/>
</dbReference>
<evidence type="ECO:0000313" key="4">
    <source>
        <dbReference type="EMBL" id="MBD2533632.1"/>
    </source>
</evidence>
<dbReference type="PANTHER" id="PTHR44051">
    <property type="entry name" value="GLUTATHIONE S-TRANSFERASE-RELATED"/>
    <property type="match status" value="1"/>
</dbReference>
<dbReference type="PROSITE" id="PS50405">
    <property type="entry name" value="GST_CTER"/>
    <property type="match status" value="1"/>
</dbReference>
<dbReference type="Gene3D" id="1.20.1050.10">
    <property type="match status" value="1"/>
</dbReference>
<dbReference type="Proteomes" id="UP000623440">
    <property type="component" value="Unassembled WGS sequence"/>
</dbReference>